<proteinExistence type="predicted"/>
<protein>
    <submittedName>
        <fullName evidence="3">Uncharacterized protein</fullName>
    </submittedName>
</protein>
<dbReference type="AlphaFoldDB" id="A0A0F7PAL4"/>
<dbReference type="EMBL" id="CP011564">
    <property type="protein sequence ID" value="ALG81061.1"/>
    <property type="molecule type" value="Genomic_DNA"/>
</dbReference>
<dbReference type="KEGG" id="hsu:HLASF_0145"/>
<evidence type="ECO:0000313" key="6">
    <source>
        <dbReference type="Proteomes" id="UP000069906"/>
    </source>
</evidence>
<feature type="coiled-coil region" evidence="1">
    <location>
        <begin position="100"/>
        <end position="127"/>
    </location>
</feature>
<feature type="compositionally biased region" description="Gly residues" evidence="2">
    <location>
        <begin position="248"/>
        <end position="258"/>
    </location>
</feature>
<dbReference type="KEGG" id="hsf:HLASA_0145"/>
<evidence type="ECO:0000313" key="4">
    <source>
        <dbReference type="EMBL" id="ALG81061.1"/>
    </source>
</evidence>
<dbReference type="STRING" id="1604004.HLASA_0145"/>
<feature type="compositionally biased region" description="Polar residues" evidence="2">
    <location>
        <begin position="236"/>
        <end position="246"/>
    </location>
</feature>
<reference evidence="3 6" key="1">
    <citation type="journal article" date="2015" name="ISME J.">
        <title>Elemental sulfur and acetate can support life of a novel strictly anaerobic haloarchaeon.</title>
        <authorList>
            <person name="Sorokin D.Y."/>
            <person name="Kublanov I.V."/>
            <person name="Gavrilov S.N."/>
            <person name="Rojo D."/>
            <person name="Roman P."/>
            <person name="Golyshin P.N."/>
            <person name="Slepak V.Z."/>
            <person name="Smedile F."/>
            <person name="Ferrer M."/>
            <person name="Messina E."/>
            <person name="La Cono V."/>
            <person name="Yakimov M.M."/>
        </authorList>
    </citation>
    <scope>NUCLEOTIDE SEQUENCE [LARGE SCALE GENOMIC DNA]</scope>
    <source>
        <strain evidence="3 6">HSR2</strain>
    </source>
</reference>
<keyword evidence="1" id="KW-0175">Coiled coil</keyword>
<organism evidence="3 6">
    <name type="scientific">Halanaeroarchaeum sulfurireducens</name>
    <dbReference type="NCBI Taxonomy" id="1604004"/>
    <lineage>
        <taxon>Archaea</taxon>
        <taxon>Methanobacteriati</taxon>
        <taxon>Methanobacteriota</taxon>
        <taxon>Stenosarchaea group</taxon>
        <taxon>Halobacteria</taxon>
        <taxon>Halobacteriales</taxon>
        <taxon>Halobacteriaceae</taxon>
        <taxon>Halanaeroarchaeum</taxon>
    </lineage>
</organism>
<reference evidence="5" key="2">
    <citation type="submission" date="2015-05" db="EMBL/GenBank/DDBJ databases">
        <title>Complete genome sequence of Halanaeroarchaeum sulfurireducens type strain M27-SA2, a sulfate-reducer haloarchaeon from marine anoxic lake Medee.</title>
        <authorList>
            <person name="Messina E."/>
            <person name="Kublanov I.V."/>
            <person name="Toshchakov S."/>
            <person name="Arcadi E."/>
            <person name="La Spada G."/>
            <person name="La Cono V."/>
            <person name="Yakimov M.M."/>
        </authorList>
    </citation>
    <scope>NUCLEOTIDE SEQUENCE [LARGE SCALE GENOMIC DNA]</scope>
    <source>
        <strain evidence="5">M27-SA2</strain>
    </source>
</reference>
<evidence type="ECO:0000313" key="5">
    <source>
        <dbReference type="Proteomes" id="UP000060390"/>
    </source>
</evidence>
<gene>
    <name evidence="4" type="ORF">HLASA_0145</name>
    <name evidence="3" type="ORF">HLASF_0145</name>
</gene>
<dbReference type="EMBL" id="CP008874">
    <property type="protein sequence ID" value="AKH96659.1"/>
    <property type="molecule type" value="Genomic_DNA"/>
</dbReference>
<reference evidence="4 5" key="3">
    <citation type="journal article" date="2016" name="Stand. Genomic Sci.">
        <title>Complete genome sequence of 'Halanaeroarchaeum sulfurireducens' M27-SA2, a sulfur-reducing and acetate-oxidizing haloarchaeon from the deep-sea hypersaline anoxic lake Medee.</title>
        <authorList>
            <person name="Messina E."/>
            <person name="Sorokin D.Y."/>
            <person name="Kublanov I.V."/>
            <person name="Toshchakov S."/>
            <person name="Lopatina A."/>
            <person name="Arcadi E."/>
            <person name="Smedile F."/>
            <person name="La Spada G."/>
            <person name="La Cono V."/>
            <person name="Yakimov M.M."/>
        </authorList>
    </citation>
    <scope>NUCLEOTIDE SEQUENCE [LARGE SCALE GENOMIC DNA]</scope>
    <source>
        <strain evidence="4 5">M27-SA2</strain>
    </source>
</reference>
<dbReference type="Proteomes" id="UP000069906">
    <property type="component" value="Chromosome"/>
</dbReference>
<sequence length="284" mass="29670">MSGEGKNTMKRMLTVLLAVGMLVGMTAPAVALASDASQATDDVFAAQATTTGNATVANETPPGAMLAGSIGVHEAEMNGAIEQRSFNLQIRDAGTNDSMAQVLNRTQDRLQDRQRALEERKDRLEDGRENDTITESRYRAQMSVVAAESVQIETMANETERNAEGLPAETLEANDVNVTAIQQVRERAHSMRGPEVAEMARQIAGNNVGTPMGPPENIPGHQAGQHGGMDNASAGPGQQSGMNATSAGGDGPAAGNGQGEMTTNETNETEPTEELARIASGPGA</sequence>
<keyword evidence="6" id="KW-1185">Reference proteome</keyword>
<dbReference type="Proteomes" id="UP000060390">
    <property type="component" value="Chromosome"/>
</dbReference>
<evidence type="ECO:0000313" key="3">
    <source>
        <dbReference type="EMBL" id="AKH96659.1"/>
    </source>
</evidence>
<evidence type="ECO:0000256" key="1">
    <source>
        <dbReference type="SAM" id="Coils"/>
    </source>
</evidence>
<dbReference type="HOGENOM" id="CLU_978611_0_0_2"/>
<name>A0A0F7PAL4_9EURY</name>
<accession>A0A0F7PAL4</accession>
<evidence type="ECO:0000256" key="2">
    <source>
        <dbReference type="SAM" id="MobiDB-lite"/>
    </source>
</evidence>
<feature type="region of interest" description="Disordered" evidence="2">
    <location>
        <begin position="208"/>
        <end position="284"/>
    </location>
</feature>